<dbReference type="EMBL" id="JRRC01460904">
    <property type="protein sequence ID" value="KHG06827.1"/>
    <property type="molecule type" value="Genomic_DNA"/>
</dbReference>
<protein>
    <submittedName>
        <fullName evidence="1">Uncharacterized protein</fullName>
    </submittedName>
</protein>
<name>A0A0B0N2P2_GOSAR</name>
<dbReference type="Proteomes" id="UP000032142">
    <property type="component" value="Unassembled WGS sequence"/>
</dbReference>
<keyword evidence="2" id="KW-1185">Reference proteome</keyword>
<comment type="caution">
    <text evidence="1">The sequence shown here is derived from an EMBL/GenBank/DDBJ whole genome shotgun (WGS) entry which is preliminary data.</text>
</comment>
<organism evidence="1 2">
    <name type="scientific">Gossypium arboreum</name>
    <name type="common">Tree cotton</name>
    <name type="synonym">Gossypium nanking</name>
    <dbReference type="NCBI Taxonomy" id="29729"/>
    <lineage>
        <taxon>Eukaryota</taxon>
        <taxon>Viridiplantae</taxon>
        <taxon>Streptophyta</taxon>
        <taxon>Embryophyta</taxon>
        <taxon>Tracheophyta</taxon>
        <taxon>Spermatophyta</taxon>
        <taxon>Magnoliopsida</taxon>
        <taxon>eudicotyledons</taxon>
        <taxon>Gunneridae</taxon>
        <taxon>Pentapetalae</taxon>
        <taxon>rosids</taxon>
        <taxon>malvids</taxon>
        <taxon>Malvales</taxon>
        <taxon>Malvaceae</taxon>
        <taxon>Malvoideae</taxon>
        <taxon>Gossypium</taxon>
    </lineage>
</organism>
<evidence type="ECO:0000313" key="2">
    <source>
        <dbReference type="Proteomes" id="UP000032142"/>
    </source>
</evidence>
<sequence>MLRYQWENAVRFWNSKKGEVRPRNCHLVKTLDASSFLTLHIGRKMDLL</sequence>
<gene>
    <name evidence="1" type="ORF">F383_33223</name>
</gene>
<proteinExistence type="predicted"/>
<reference evidence="2" key="1">
    <citation type="submission" date="2014-09" db="EMBL/GenBank/DDBJ databases">
        <authorList>
            <person name="Mudge J."/>
            <person name="Ramaraj T."/>
            <person name="Lindquist I.E."/>
            <person name="Bharti A.K."/>
            <person name="Sundararajan A."/>
            <person name="Cameron C.T."/>
            <person name="Woodward J.E."/>
            <person name="May G.D."/>
            <person name="Brubaker C."/>
            <person name="Broadhvest J."/>
            <person name="Wilkins T.A."/>
        </authorList>
    </citation>
    <scope>NUCLEOTIDE SEQUENCE</scope>
    <source>
        <strain evidence="2">cv. AKA8401</strain>
    </source>
</reference>
<dbReference type="AlphaFoldDB" id="A0A0B0N2P2"/>
<evidence type="ECO:0000313" key="1">
    <source>
        <dbReference type="EMBL" id="KHG06827.1"/>
    </source>
</evidence>
<accession>A0A0B0N2P2</accession>